<feature type="transmembrane region" description="Helical" evidence="7">
    <location>
        <begin position="376"/>
        <end position="395"/>
    </location>
</feature>
<evidence type="ECO:0000256" key="2">
    <source>
        <dbReference type="ARBA" id="ARBA00022448"/>
    </source>
</evidence>
<keyword evidence="3" id="KW-1003">Cell membrane</keyword>
<proteinExistence type="predicted"/>
<feature type="transmembrane region" description="Helical" evidence="7">
    <location>
        <begin position="73"/>
        <end position="91"/>
    </location>
</feature>
<feature type="transmembrane region" description="Helical" evidence="7">
    <location>
        <begin position="401"/>
        <end position="422"/>
    </location>
</feature>
<feature type="transmembrane region" description="Helical" evidence="7">
    <location>
        <begin position="508"/>
        <end position="528"/>
    </location>
</feature>
<keyword evidence="2" id="KW-0813">Transport</keyword>
<dbReference type="RefSeq" id="WP_242147902.1">
    <property type="nucleotide sequence ID" value="NZ_CP093379.1"/>
</dbReference>
<feature type="transmembrane region" description="Helical" evidence="7">
    <location>
        <begin position="97"/>
        <end position="113"/>
    </location>
</feature>
<evidence type="ECO:0000256" key="1">
    <source>
        <dbReference type="ARBA" id="ARBA00004651"/>
    </source>
</evidence>
<organism evidence="8 9">
    <name type="scientific">Ignatzschineria rhizosphaerae</name>
    <dbReference type="NCBI Taxonomy" id="2923279"/>
    <lineage>
        <taxon>Bacteria</taxon>
        <taxon>Pseudomonadati</taxon>
        <taxon>Pseudomonadota</taxon>
        <taxon>Gammaproteobacteria</taxon>
        <taxon>Cardiobacteriales</taxon>
        <taxon>Ignatzschineriaceae</taxon>
        <taxon>Ignatzschineria</taxon>
    </lineage>
</organism>
<evidence type="ECO:0000256" key="7">
    <source>
        <dbReference type="SAM" id="Phobius"/>
    </source>
</evidence>
<gene>
    <name evidence="8" type="ORF">MMG00_09975</name>
</gene>
<dbReference type="PANTHER" id="PTHR30509">
    <property type="entry name" value="P-HYDROXYBENZOIC ACID EFFLUX PUMP SUBUNIT-RELATED"/>
    <property type="match status" value="1"/>
</dbReference>
<reference evidence="8 9" key="1">
    <citation type="submission" date="2022-03" db="EMBL/GenBank/DDBJ databases">
        <title>Ignatzschineria rhizosphaerae HR5S32.</title>
        <authorList>
            <person name="Sun J.Q."/>
            <person name="Feng J.Y."/>
        </authorList>
    </citation>
    <scope>NUCLEOTIDE SEQUENCE [LARGE SCALE GENOMIC DNA]</scope>
    <source>
        <strain evidence="8 9">HR5S32</strain>
    </source>
</reference>
<dbReference type="InterPro" id="IPR006726">
    <property type="entry name" value="PHBA_efflux_AaeB/fusaric-R"/>
</dbReference>
<feature type="transmembrane region" description="Helical" evidence="7">
    <location>
        <begin position="21"/>
        <end position="42"/>
    </location>
</feature>
<dbReference type="EMBL" id="CP093379">
    <property type="protein sequence ID" value="UNM95548.1"/>
    <property type="molecule type" value="Genomic_DNA"/>
</dbReference>
<evidence type="ECO:0000313" key="9">
    <source>
        <dbReference type="Proteomes" id="UP000829542"/>
    </source>
</evidence>
<feature type="transmembrane region" description="Helical" evidence="7">
    <location>
        <begin position="479"/>
        <end position="496"/>
    </location>
</feature>
<evidence type="ECO:0000313" key="8">
    <source>
        <dbReference type="EMBL" id="UNM95548.1"/>
    </source>
</evidence>
<feature type="transmembrane region" description="Helical" evidence="7">
    <location>
        <begin position="118"/>
        <end position="137"/>
    </location>
</feature>
<accession>A0ABY3WY57</accession>
<keyword evidence="5 7" id="KW-1133">Transmembrane helix</keyword>
<evidence type="ECO:0000256" key="6">
    <source>
        <dbReference type="ARBA" id="ARBA00023136"/>
    </source>
</evidence>
<evidence type="ECO:0000256" key="4">
    <source>
        <dbReference type="ARBA" id="ARBA00022692"/>
    </source>
</evidence>
<feature type="transmembrane region" description="Helical" evidence="7">
    <location>
        <begin position="429"/>
        <end position="448"/>
    </location>
</feature>
<feature type="transmembrane region" description="Helical" evidence="7">
    <location>
        <begin position="454"/>
        <end position="472"/>
    </location>
</feature>
<protein>
    <submittedName>
        <fullName evidence="8">FUSC family protein</fullName>
    </submittedName>
</protein>
<name>A0ABY3WY57_9GAMM</name>
<keyword evidence="6 7" id="KW-0472">Membrane</keyword>
<dbReference type="PANTHER" id="PTHR30509:SF9">
    <property type="entry name" value="MULTIDRUG RESISTANCE PROTEIN MDTO"/>
    <property type="match status" value="1"/>
</dbReference>
<keyword evidence="9" id="KW-1185">Reference proteome</keyword>
<sequence length="688" mass="78430">MKGAFRKISWQSMLQYLAGLNYSHACRMVLGMGLAWFIAFRLQTDKPYWAMMTVAIVTLPMQRMLVENFLARFIGTVLGVISVNIIAALALNDQWLFVIYMAIWLAICSYLASSLSRLFTYGFALCGYTAALIGFTLSVAPSSYALFQISQARILEIYIGLATAFFISMLWPAFSERIEIKRKLREKRTQARRLYQSLLTVDNDHHFFYKEYRAALLGLMDFRDLIFYEFLSASSNSAENTRLYRYGHRLLHAISGILLLDMLKRELLKDVPEVMTQYLSDLKRWFSSASLSQGKLAHKPKAPSQLLQNDKGRHFVALLDEKLDEILSAQYRYEHGETSSKAVMGGTEDVADFPNLKRRTFYIPGFKVYYSDKKEALLNAVRTFLCIMTGMFFWMETQWDFGFVLLILIGIICTIGATLSMVTKAITMMLSAMMLVAIPISFILKFGILIQVSTMEVAMLIVLPIYFIAALLQGRSVKGILIGLGVLIFSPMLVSFSNPMEFDISTFANTSLTMVVAFVILLLMFNIIRPSSSEAKLARVRLSIFKQFKRLMQPEGASQFTLKRPQKIHQHLAANISEKSLRDYEAYVYSAIHQVRLLPDNTERSLFVIYAYLTLAILRGQLRFKHRGELWYLPAELLAALEAEDLEAALVIVMVQKEKGNEHEKLAYWELQCALMALQEFLGTSAEK</sequence>
<comment type="subcellular location">
    <subcellularLocation>
        <location evidence="1">Cell membrane</location>
        <topology evidence="1">Multi-pass membrane protein</topology>
    </subcellularLocation>
</comment>
<feature type="transmembrane region" description="Helical" evidence="7">
    <location>
        <begin position="157"/>
        <end position="174"/>
    </location>
</feature>
<keyword evidence="4 7" id="KW-0812">Transmembrane</keyword>
<evidence type="ECO:0000256" key="3">
    <source>
        <dbReference type="ARBA" id="ARBA00022475"/>
    </source>
</evidence>
<dbReference type="Proteomes" id="UP000829542">
    <property type="component" value="Chromosome"/>
</dbReference>
<dbReference type="Pfam" id="PF04632">
    <property type="entry name" value="FUSC"/>
    <property type="match status" value="1"/>
</dbReference>
<evidence type="ECO:0000256" key="5">
    <source>
        <dbReference type="ARBA" id="ARBA00022989"/>
    </source>
</evidence>